<dbReference type="InterPro" id="IPR015943">
    <property type="entry name" value="WD40/YVTN_repeat-like_dom_sf"/>
</dbReference>
<keyword evidence="1" id="KW-0732">Signal</keyword>
<evidence type="ECO:0000256" key="1">
    <source>
        <dbReference type="SAM" id="SignalP"/>
    </source>
</evidence>
<dbReference type="OrthoDB" id="504981at2"/>
<organism evidence="2 3">
    <name type="scientific">Motilibacter peucedani</name>
    <dbReference type="NCBI Taxonomy" id="598650"/>
    <lineage>
        <taxon>Bacteria</taxon>
        <taxon>Bacillati</taxon>
        <taxon>Actinomycetota</taxon>
        <taxon>Actinomycetes</taxon>
        <taxon>Motilibacterales</taxon>
        <taxon>Motilibacteraceae</taxon>
        <taxon>Motilibacter</taxon>
    </lineage>
</organism>
<dbReference type="RefSeq" id="WP_121194074.1">
    <property type="nucleotide sequence ID" value="NZ_RBWV01000013.1"/>
</dbReference>
<comment type="caution">
    <text evidence="2">The sequence shown here is derived from an EMBL/GenBank/DDBJ whole genome shotgun (WGS) entry which is preliminary data.</text>
</comment>
<keyword evidence="3" id="KW-1185">Reference proteome</keyword>
<reference evidence="2 3" key="1">
    <citation type="submission" date="2018-10" db="EMBL/GenBank/DDBJ databases">
        <title>Genomic Encyclopedia of Archaeal and Bacterial Type Strains, Phase II (KMG-II): from individual species to whole genera.</title>
        <authorList>
            <person name="Goeker M."/>
        </authorList>
    </citation>
    <scope>NUCLEOTIDE SEQUENCE [LARGE SCALE GENOMIC DNA]</scope>
    <source>
        <strain evidence="2 3">RP-AC37</strain>
    </source>
</reference>
<name>A0A420XMP6_9ACTN</name>
<dbReference type="Proteomes" id="UP000281955">
    <property type="component" value="Unassembled WGS sequence"/>
</dbReference>
<evidence type="ECO:0000313" key="3">
    <source>
        <dbReference type="Proteomes" id="UP000281955"/>
    </source>
</evidence>
<gene>
    <name evidence="2" type="ORF">CLV35_2791</name>
</gene>
<dbReference type="EMBL" id="RBWV01000013">
    <property type="protein sequence ID" value="RKS72545.1"/>
    <property type="molecule type" value="Genomic_DNA"/>
</dbReference>
<feature type="signal peptide" evidence="1">
    <location>
        <begin position="1"/>
        <end position="25"/>
    </location>
</feature>
<feature type="chain" id="PRO_5019195570" description="Sugar lactone lactonase YvrE" evidence="1">
    <location>
        <begin position="26"/>
        <end position="312"/>
    </location>
</feature>
<dbReference type="InParanoid" id="A0A420XMP6"/>
<dbReference type="AlphaFoldDB" id="A0A420XMP6"/>
<proteinExistence type="predicted"/>
<dbReference type="SUPFAM" id="SSF63829">
    <property type="entry name" value="Calcium-dependent phosphotriesterase"/>
    <property type="match status" value="1"/>
</dbReference>
<evidence type="ECO:0000313" key="2">
    <source>
        <dbReference type="EMBL" id="RKS72545.1"/>
    </source>
</evidence>
<dbReference type="Gene3D" id="2.130.10.10">
    <property type="entry name" value="YVTN repeat-like/Quinoprotein amine dehydrogenase"/>
    <property type="match status" value="1"/>
</dbReference>
<accession>A0A420XMP6</accession>
<evidence type="ECO:0008006" key="4">
    <source>
        <dbReference type="Google" id="ProtNLM"/>
    </source>
</evidence>
<protein>
    <recommendedName>
        <fullName evidence="4">Sugar lactone lactonase YvrE</fullName>
    </recommendedName>
</protein>
<sequence>MRLRAIAPALAVAALAAAVPATADAAVSTQARIELPAGFLPEGITTVTGGSAFFAGSMVDGRIVTGDVRTGALRTLTPGTTGRALRGMAYDPRTRLLWAVGTQGSQGIVLAVDSRSGAVRWSHLIAGAAFVNDLTITPGAVWVTDSGVDRLTRVALQGGLPVGEPTFLPLTGAWPTAGDLRANGIRSLVDGSLLLDHSSAGGLWRVDPATGVTTAVPIKGGSLTGGDGLELAGNTAFVVRGNDNYSVSVLTLGYGAGRSVTATWRRTVTDPGLDVPSTTSRAGKYLFTINARFGVADPTSASYWITRLPATT</sequence>